<dbReference type="GO" id="GO:0051721">
    <property type="term" value="F:protein phosphatase 2A binding"/>
    <property type="evidence" value="ECO:0007669"/>
    <property type="project" value="TreeGrafter"/>
</dbReference>
<dbReference type="GO" id="GO:0005829">
    <property type="term" value="C:cytosol"/>
    <property type="evidence" value="ECO:0007669"/>
    <property type="project" value="TreeGrafter"/>
</dbReference>
<proteinExistence type="predicted"/>
<evidence type="ECO:0000313" key="2">
    <source>
        <dbReference type="EMBL" id="USW57190.1"/>
    </source>
</evidence>
<dbReference type="InterPro" id="IPR038511">
    <property type="entry name" value="TAP42/TAP46-like_sf"/>
</dbReference>
<feature type="compositionally biased region" description="Basic and acidic residues" evidence="1">
    <location>
        <begin position="227"/>
        <end position="245"/>
    </location>
</feature>
<protein>
    <submittedName>
        <fullName evidence="2">TAP46-like protein</fullName>
    </submittedName>
</protein>
<accession>A0A9Q9B2X1</accession>
<dbReference type="Proteomes" id="UP001056384">
    <property type="component" value="Chromosome 9"/>
</dbReference>
<dbReference type="EMBL" id="CP099426">
    <property type="protein sequence ID" value="USW57190.1"/>
    <property type="molecule type" value="Genomic_DNA"/>
</dbReference>
<keyword evidence="3" id="KW-1185">Reference proteome</keyword>
<feature type="compositionally biased region" description="Basic and acidic residues" evidence="1">
    <location>
        <begin position="326"/>
        <end position="338"/>
    </location>
</feature>
<evidence type="ECO:0000313" key="3">
    <source>
        <dbReference type="Proteomes" id="UP001056384"/>
    </source>
</evidence>
<dbReference type="InterPro" id="IPR007304">
    <property type="entry name" value="TAP46-like"/>
</dbReference>
<reference evidence="2" key="1">
    <citation type="submission" date="2022-06" db="EMBL/GenBank/DDBJ databases">
        <title>Complete genome sequences of two strains of the flax pathogen Septoria linicola.</title>
        <authorList>
            <person name="Lapalu N."/>
            <person name="Simon A."/>
            <person name="Demenou B."/>
            <person name="Paumier D."/>
            <person name="Guillot M.-P."/>
            <person name="Gout L."/>
            <person name="Valade R."/>
        </authorList>
    </citation>
    <scope>NUCLEOTIDE SEQUENCE</scope>
    <source>
        <strain evidence="2">SE15195</strain>
    </source>
</reference>
<dbReference type="GO" id="GO:0035303">
    <property type="term" value="P:regulation of dephosphorylation"/>
    <property type="evidence" value="ECO:0007669"/>
    <property type="project" value="TreeGrafter"/>
</dbReference>
<dbReference type="AlphaFoldDB" id="A0A9Q9B2X1"/>
<gene>
    <name evidence="2" type="ORF">Slin15195_G105090</name>
</gene>
<feature type="region of interest" description="Disordered" evidence="1">
    <location>
        <begin position="305"/>
        <end position="355"/>
    </location>
</feature>
<evidence type="ECO:0000256" key="1">
    <source>
        <dbReference type="SAM" id="MobiDB-lite"/>
    </source>
</evidence>
<dbReference type="PANTHER" id="PTHR10933">
    <property type="entry name" value="IMMUNOGLOBULIN-BINDING PROTEIN 1"/>
    <property type="match status" value="1"/>
</dbReference>
<name>A0A9Q9B2X1_9PEZI</name>
<dbReference type="Pfam" id="PF04177">
    <property type="entry name" value="TAP42"/>
    <property type="match status" value="1"/>
</dbReference>
<sequence>MAEENRSLRSVYDDAEKKRNTIESSFDSNAASFQDNLTAAIQLYEECIKIADQISLFSPNETLEDITTGDIQYLLLNYRISELVLRLNDREHRKANLQRAQHHYERYLKRLDNYDLLTKDDFKLLEQYHESPNTFSTASATDPAARRDTKIKRFKEEKALKEKLAYMRQNPRILQEDDAKARDLQLTNIAYCTHQTFASLESIAQELHILSLAPSNPPSDQRSQTSSDDRNRRRVGDGYSERLDGPQHLSAGMKGPLLDAKGKPLRPFTLLPRQELKQGVFRPDHSLPTMSIDEYLEEERRRGGMIEGGGEASRQTAQVDEDDYEAADRETMKAREWDEYVEANPKGSGNTINRG</sequence>
<feature type="region of interest" description="Disordered" evidence="1">
    <location>
        <begin position="212"/>
        <end position="260"/>
    </location>
</feature>
<dbReference type="Gene3D" id="1.25.40.540">
    <property type="entry name" value="TAP42-like family"/>
    <property type="match status" value="1"/>
</dbReference>
<dbReference type="PANTHER" id="PTHR10933:SF9">
    <property type="entry name" value="IMMUNOGLOBULIN-BINDING PROTEIN 1"/>
    <property type="match status" value="1"/>
</dbReference>
<dbReference type="GO" id="GO:0009966">
    <property type="term" value="P:regulation of signal transduction"/>
    <property type="evidence" value="ECO:0007669"/>
    <property type="project" value="InterPro"/>
</dbReference>
<organism evidence="2 3">
    <name type="scientific">Septoria linicola</name>
    <dbReference type="NCBI Taxonomy" id="215465"/>
    <lineage>
        <taxon>Eukaryota</taxon>
        <taxon>Fungi</taxon>
        <taxon>Dikarya</taxon>
        <taxon>Ascomycota</taxon>
        <taxon>Pezizomycotina</taxon>
        <taxon>Dothideomycetes</taxon>
        <taxon>Dothideomycetidae</taxon>
        <taxon>Mycosphaerellales</taxon>
        <taxon>Mycosphaerellaceae</taxon>
        <taxon>Septoria</taxon>
    </lineage>
</organism>